<dbReference type="EMBL" id="SPQU01000015">
    <property type="protein sequence ID" value="TFV35264.1"/>
    <property type="molecule type" value="Genomic_DNA"/>
</dbReference>
<evidence type="ECO:0000313" key="2">
    <source>
        <dbReference type="EMBL" id="TFV35264.1"/>
    </source>
</evidence>
<evidence type="ECO:0000259" key="1">
    <source>
        <dbReference type="Pfam" id="PF18536"/>
    </source>
</evidence>
<keyword evidence="5" id="KW-1185">Reference proteome</keyword>
<dbReference type="Proteomes" id="UP000297700">
    <property type="component" value="Unassembled WGS sequence"/>
</dbReference>
<dbReference type="Pfam" id="PF18536">
    <property type="entry name" value="DUF5623"/>
    <property type="match status" value="1"/>
</dbReference>
<name>A0A4Y9NQ92_9BRAD</name>
<feature type="domain" description="DUF5623" evidence="1">
    <location>
        <begin position="368"/>
        <end position="484"/>
    </location>
</feature>
<proteinExistence type="predicted"/>
<evidence type="ECO:0000313" key="3">
    <source>
        <dbReference type="EMBL" id="TFV69517.1"/>
    </source>
</evidence>
<reference evidence="2 5" key="1">
    <citation type="submission" date="2019-03" db="EMBL/GenBank/DDBJ databases">
        <title>Bradyrhizobium strains diversity isolated from Chamaecrista fasciculata.</title>
        <authorList>
            <person name="Urquiaga M.C.O."/>
            <person name="Hungria M."/>
            <person name="Delamuta J.R.M."/>
        </authorList>
    </citation>
    <scope>NUCLEOTIDE SEQUENCE [LARGE SCALE GENOMIC DNA]</scope>
    <source>
        <strain evidence="2 5">CNPSo 3424</strain>
    </source>
</reference>
<dbReference type="EMBL" id="SPQS01000026">
    <property type="protein sequence ID" value="TFV69517.1"/>
    <property type="molecule type" value="Genomic_DNA"/>
</dbReference>
<comment type="caution">
    <text evidence="3">The sequence shown here is derived from an EMBL/GenBank/DDBJ whole genome shotgun (WGS) entry which is preliminary data.</text>
</comment>
<protein>
    <recommendedName>
        <fullName evidence="1">DUF5623 domain-containing protein</fullName>
    </recommendedName>
</protein>
<gene>
    <name evidence="3" type="ORF">E4K64_32945</name>
    <name evidence="2" type="ORF">E4K66_27480</name>
</gene>
<dbReference type="OrthoDB" id="6059332at2"/>
<evidence type="ECO:0000313" key="4">
    <source>
        <dbReference type="Proteomes" id="UP000297700"/>
    </source>
</evidence>
<accession>A0A4Y9NQ92</accession>
<sequence>MHPFAKVSVVVFSDSAPGRSLPPVVAKPLRRCPDQSFPPCHVGPERWLTGDASLRAGRPDVSNDHIRPSSIEGIKQLAKRFKKSDGIQHAVALDKASKAAGFENYKHALRKLGDGLAAPGPSAELYISVLWRDRTTKVTGCEILKMPLGRPLDALVKPAQYKASRGLGTMRREGPDHLADTYTASSQEAAREAACEAARTIQFIEAARLVPSKAKRSFPRGQVQHRMPGSDHDAAWFDPAAKTFIRTNEPYSHSVTREQKEWADRHGWAVAVSPWKGMYRPDGGTSLFLLADMSKGYLLEPMISRLVEAPAPIVASAWDGESRPIAPAFVSPGQVAEIETEAREVKRAGERRSSNNSVPYSMFLSGAQRRPKTRMPIEGHKLVGRLLKSILIGTRTRAGVHRRVDAIRCELDNWVQCEYRRDELSDDVFFDLYYHELPEGDALAAVPTSWDRHILNLDEVKATLVRYYPECPPLRQLLKKADLAIASLRAWNVAPTHTGRLESSDINRNRGPDDGGRL</sequence>
<dbReference type="Gene3D" id="1.20.1260.40">
    <property type="match status" value="1"/>
</dbReference>
<dbReference type="AlphaFoldDB" id="A0A4Y9NQ92"/>
<organism evidence="3 4">
    <name type="scientific">Bradyrhizobium frederickii</name>
    <dbReference type="NCBI Taxonomy" id="2560054"/>
    <lineage>
        <taxon>Bacteria</taxon>
        <taxon>Pseudomonadati</taxon>
        <taxon>Pseudomonadota</taxon>
        <taxon>Alphaproteobacteria</taxon>
        <taxon>Hyphomicrobiales</taxon>
        <taxon>Nitrobacteraceae</taxon>
        <taxon>Bradyrhizobium</taxon>
    </lineage>
</organism>
<evidence type="ECO:0000313" key="5">
    <source>
        <dbReference type="Proteomes" id="UP000298225"/>
    </source>
</evidence>
<accession>A0A4Y9KZ97</accession>
<dbReference type="Proteomes" id="UP000298225">
    <property type="component" value="Unassembled WGS sequence"/>
</dbReference>
<reference evidence="3 4" key="2">
    <citation type="submission" date="2019-03" db="EMBL/GenBank/DDBJ databases">
        <title>Bradyrhizobium strains diversity.</title>
        <authorList>
            <person name="Urquiaga M.C.O."/>
            <person name="Hungria M."/>
            <person name="Delamuta J.R.M."/>
            <person name="Klepa M.S."/>
        </authorList>
    </citation>
    <scope>NUCLEOTIDE SEQUENCE [LARGE SCALE GENOMIC DNA]</scope>
    <source>
        <strain evidence="3 4">CNPSo 3426</strain>
    </source>
</reference>
<dbReference type="InterPro" id="IPR040531">
    <property type="entry name" value="DUF5623"/>
</dbReference>